<evidence type="ECO:0000313" key="1">
    <source>
        <dbReference type="EMBL" id="NEW05758.1"/>
    </source>
</evidence>
<dbReference type="Gene3D" id="3.30.470.20">
    <property type="entry name" value="ATP-grasp fold, B domain"/>
    <property type="match status" value="1"/>
</dbReference>
<accession>A0A6G3ZUP1</accession>
<dbReference type="InterPro" id="IPR047778">
    <property type="entry name" value="STM4014-like"/>
</dbReference>
<proteinExistence type="predicted"/>
<protein>
    <recommendedName>
        <fullName evidence="2">ATP-grasp domain-containing protein</fullName>
    </recommendedName>
</protein>
<dbReference type="NCBIfam" id="NF038074">
    <property type="entry name" value="fam_STM4014"/>
    <property type="match status" value="1"/>
</dbReference>
<dbReference type="SUPFAM" id="SSF56059">
    <property type="entry name" value="Glutathione synthetase ATP-binding domain-like"/>
    <property type="match status" value="1"/>
</dbReference>
<dbReference type="AlphaFoldDB" id="A0A6G3ZUP1"/>
<dbReference type="EMBL" id="JAAIKC010000001">
    <property type="protein sequence ID" value="NEW05758.1"/>
    <property type="molecule type" value="Genomic_DNA"/>
</dbReference>
<name>A0A6G3ZUP1_9BACL</name>
<organism evidence="1">
    <name type="scientific">Paenibacillus sp. SYP-B3998</name>
    <dbReference type="NCBI Taxonomy" id="2678564"/>
    <lineage>
        <taxon>Bacteria</taxon>
        <taxon>Bacillati</taxon>
        <taxon>Bacillota</taxon>
        <taxon>Bacilli</taxon>
        <taxon>Bacillales</taxon>
        <taxon>Paenibacillaceae</taxon>
        <taxon>Paenibacillus</taxon>
    </lineage>
</organism>
<gene>
    <name evidence="1" type="ORF">GK047_06960</name>
</gene>
<reference evidence="1" key="1">
    <citation type="submission" date="2020-02" db="EMBL/GenBank/DDBJ databases">
        <authorList>
            <person name="Shen X.-R."/>
            <person name="Zhang Y.-X."/>
        </authorList>
    </citation>
    <scope>NUCLEOTIDE SEQUENCE</scope>
    <source>
        <strain evidence="1">SYP-B3998</strain>
    </source>
</reference>
<evidence type="ECO:0008006" key="2">
    <source>
        <dbReference type="Google" id="ProtNLM"/>
    </source>
</evidence>
<sequence>MERMILISNSDNRRTVGLQAARARLGLPPAIQLGYLDLLQGKTSLTHLAHSQGLQIGEAPMLRLDAPGEDFEVERELIALGAPDANCKAEDDRLMAFGGKVDFQSLSMKTARALHEQKGKLYHPSQWFRGYGRLLARMDNEAKQLWKHPRWMNAPADIAAMFDKRETHRVLSAAGLPVPRLLDQPEALLDYEMLREKMASLRMHRIFLKLAAGSGACGVMAYQVNPVTGAELAITTIGVENYIARPPLYYNVKKLVRYTDRPVIRQIVNWLLHHGAHVEQWIPKASYEDRAFDIRQLVVGGEACHSIARVSSTPITNLHLRSERMSLESVNLSMKEQEGVRLCAEKAMEAFPNSEVAGIDIALSRGTRTPYVLDVNPFGDLIYHVNYRGYDTYEWEFKRLGAFQDKRERKSRVD</sequence>
<comment type="caution">
    <text evidence="1">The sequence shown here is derived from an EMBL/GenBank/DDBJ whole genome shotgun (WGS) entry which is preliminary data.</text>
</comment>
<dbReference type="RefSeq" id="WP_163943031.1">
    <property type="nucleotide sequence ID" value="NZ_JAAIKC010000001.1"/>
</dbReference>